<keyword evidence="2" id="KW-0813">Transport</keyword>
<evidence type="ECO:0000313" key="5">
    <source>
        <dbReference type="Proteomes" id="UP000682403"/>
    </source>
</evidence>
<evidence type="ECO:0000256" key="2">
    <source>
        <dbReference type="PIRNR" id="PIRNR016661"/>
    </source>
</evidence>
<comment type="subcellular location">
    <subcellularLocation>
        <location evidence="2">Cell membrane</location>
        <topology evidence="2">Multi-pass membrane protein</topology>
    </subcellularLocation>
</comment>
<evidence type="ECO:0000256" key="3">
    <source>
        <dbReference type="SAM" id="Phobius"/>
    </source>
</evidence>
<feature type="transmembrane region" description="Helical" evidence="3">
    <location>
        <begin position="86"/>
        <end position="105"/>
    </location>
</feature>
<sequence>MGRRFQTIDLVYASMFAALMAVGANLTSWVPFLQVAGIPLSMAPFFCVLAGLLLGSRLGAVSMAVYALIGAAGAPVFAGFSSGLGILFGKTGGFILSYILAAYAAGKIVEWNKNPKLPVFMAAAFAGIIVIYFFGTTYMYAIINYVAGAKLSYLASWQIMAWFAVKDIVFTIFAALITPRIYHQVKKGSRQTKQRAA</sequence>
<keyword evidence="2 3" id="KW-0472">Membrane</keyword>
<keyword evidence="2" id="KW-1003">Cell membrane</keyword>
<feature type="transmembrane region" description="Helical" evidence="3">
    <location>
        <begin position="61"/>
        <end position="80"/>
    </location>
</feature>
<keyword evidence="3" id="KW-1133">Transmembrane helix</keyword>
<comment type="caution">
    <text evidence="4">The sequence shown here is derived from an EMBL/GenBank/DDBJ whole genome shotgun (WGS) entry which is preliminary data.</text>
</comment>
<evidence type="ECO:0000313" key="4">
    <source>
        <dbReference type="EMBL" id="MBS2970356.1"/>
    </source>
</evidence>
<feature type="transmembrane region" description="Helical" evidence="3">
    <location>
        <begin position="155"/>
        <end position="177"/>
    </location>
</feature>
<dbReference type="Pfam" id="PF02632">
    <property type="entry name" value="BioY"/>
    <property type="match status" value="1"/>
</dbReference>
<dbReference type="PIRSF" id="PIRSF016661">
    <property type="entry name" value="BioY"/>
    <property type="match status" value="1"/>
</dbReference>
<name>A0ABS5LIB3_9BACI</name>
<evidence type="ECO:0000256" key="1">
    <source>
        <dbReference type="ARBA" id="ARBA00010692"/>
    </source>
</evidence>
<feature type="transmembrane region" description="Helical" evidence="3">
    <location>
        <begin position="32"/>
        <end position="54"/>
    </location>
</feature>
<keyword evidence="3" id="KW-0812">Transmembrane</keyword>
<accession>A0ABS5LIB3</accession>
<organism evidence="4 5">
    <name type="scientific">Metabacillus flavus</name>
    <dbReference type="NCBI Taxonomy" id="2823519"/>
    <lineage>
        <taxon>Bacteria</taxon>
        <taxon>Bacillati</taxon>
        <taxon>Bacillota</taxon>
        <taxon>Bacilli</taxon>
        <taxon>Bacillales</taxon>
        <taxon>Bacillaceae</taxon>
        <taxon>Metabacillus</taxon>
    </lineage>
</organism>
<dbReference type="PANTHER" id="PTHR34295">
    <property type="entry name" value="BIOTIN TRANSPORTER BIOY"/>
    <property type="match status" value="1"/>
</dbReference>
<dbReference type="RefSeq" id="WP_211560459.1">
    <property type="nucleotide sequence ID" value="NZ_JAGVRK010000001.1"/>
</dbReference>
<comment type="similarity">
    <text evidence="1 2">Belongs to the BioY family.</text>
</comment>
<dbReference type="EMBL" id="JAGVRK010000001">
    <property type="protein sequence ID" value="MBS2970356.1"/>
    <property type="molecule type" value="Genomic_DNA"/>
</dbReference>
<dbReference type="Proteomes" id="UP000682403">
    <property type="component" value="Unassembled WGS sequence"/>
</dbReference>
<reference evidence="4 5" key="1">
    <citation type="submission" date="2021-04" db="EMBL/GenBank/DDBJ databases">
        <title>Metabacillus sp. strain KIGAM252 whole genome sequence.</title>
        <authorList>
            <person name="Seo M.-J."/>
            <person name="Cho E.-S."/>
            <person name="Hwang C.Y."/>
            <person name="Yoon D.J."/>
        </authorList>
    </citation>
    <scope>NUCLEOTIDE SEQUENCE [LARGE SCALE GENOMIC DNA]</scope>
    <source>
        <strain evidence="4 5">KIGAM252</strain>
    </source>
</reference>
<feature type="transmembrane region" description="Helical" evidence="3">
    <location>
        <begin position="7"/>
        <end position="26"/>
    </location>
</feature>
<proteinExistence type="inferred from homology"/>
<feature type="transmembrane region" description="Helical" evidence="3">
    <location>
        <begin position="117"/>
        <end position="143"/>
    </location>
</feature>
<keyword evidence="5" id="KW-1185">Reference proteome</keyword>
<gene>
    <name evidence="4" type="ORF">J9317_16535</name>
</gene>
<dbReference type="Gene3D" id="1.10.1760.20">
    <property type="match status" value="1"/>
</dbReference>
<dbReference type="InterPro" id="IPR003784">
    <property type="entry name" value="BioY"/>
</dbReference>
<protein>
    <recommendedName>
        <fullName evidence="2">Biotin transporter</fullName>
    </recommendedName>
</protein>
<dbReference type="PANTHER" id="PTHR34295:SF1">
    <property type="entry name" value="BIOTIN TRANSPORTER BIOY"/>
    <property type="match status" value="1"/>
</dbReference>